<evidence type="ECO:0008006" key="5">
    <source>
        <dbReference type="Google" id="ProtNLM"/>
    </source>
</evidence>
<proteinExistence type="predicted"/>
<evidence type="ECO:0000313" key="3">
    <source>
        <dbReference type="EMBL" id="QDS72056.1"/>
    </source>
</evidence>
<feature type="transmembrane region" description="Helical" evidence="2">
    <location>
        <begin position="39"/>
        <end position="59"/>
    </location>
</feature>
<dbReference type="Gene3D" id="3.40.630.10">
    <property type="entry name" value="Zn peptidases"/>
    <property type="match status" value="1"/>
</dbReference>
<evidence type="ECO:0000256" key="2">
    <source>
        <dbReference type="SAM" id="Phobius"/>
    </source>
</evidence>
<dbReference type="PANTHER" id="PTHR42090:SF1">
    <property type="match status" value="1"/>
</dbReference>
<feature type="compositionally biased region" description="Basic and acidic residues" evidence="1">
    <location>
        <begin position="528"/>
        <end position="571"/>
    </location>
</feature>
<dbReference type="PANTHER" id="PTHR42090">
    <property type="match status" value="1"/>
</dbReference>
<feature type="region of interest" description="Disordered" evidence="1">
    <location>
        <begin position="525"/>
        <end position="625"/>
    </location>
</feature>
<dbReference type="Proteomes" id="UP000316270">
    <property type="component" value="Chromosome 7"/>
</dbReference>
<dbReference type="OrthoDB" id="4334193at2759"/>
<dbReference type="AlphaFoldDB" id="A0A517L8U3"/>
<keyword evidence="2" id="KW-0472">Membrane</keyword>
<dbReference type="STRING" id="50376.A0A517L8U3"/>
<dbReference type="EMBL" id="CP042191">
    <property type="protein sequence ID" value="QDS72056.1"/>
    <property type="molecule type" value="Genomic_DNA"/>
</dbReference>
<keyword evidence="2" id="KW-1133">Transmembrane helix</keyword>
<accession>A0A517L8U3</accession>
<gene>
    <name evidence="3" type="ORF">FKW77_002669</name>
</gene>
<dbReference type="SUPFAM" id="SSF53187">
    <property type="entry name" value="Zn-dependent exopeptidases"/>
    <property type="match status" value="1"/>
</dbReference>
<protein>
    <recommendedName>
        <fullName evidence="5">PA domain-containing protein</fullName>
    </recommendedName>
</protein>
<evidence type="ECO:0000313" key="4">
    <source>
        <dbReference type="Proteomes" id="UP000316270"/>
    </source>
</evidence>
<name>A0A517L8U3_9PEZI</name>
<feature type="compositionally biased region" description="Polar residues" evidence="1">
    <location>
        <begin position="573"/>
        <end position="593"/>
    </location>
</feature>
<keyword evidence="4" id="KW-1185">Reference proteome</keyword>
<keyword evidence="2" id="KW-0812">Transmembrane</keyword>
<organism evidence="3 4">
    <name type="scientific">Venturia effusa</name>
    <dbReference type="NCBI Taxonomy" id="50376"/>
    <lineage>
        <taxon>Eukaryota</taxon>
        <taxon>Fungi</taxon>
        <taxon>Dikarya</taxon>
        <taxon>Ascomycota</taxon>
        <taxon>Pezizomycotina</taxon>
        <taxon>Dothideomycetes</taxon>
        <taxon>Pleosporomycetidae</taxon>
        <taxon>Venturiales</taxon>
        <taxon>Venturiaceae</taxon>
        <taxon>Venturia</taxon>
    </lineage>
</organism>
<reference evidence="3 4" key="1">
    <citation type="submission" date="2019-07" db="EMBL/GenBank/DDBJ databases">
        <title>Finished genome of Venturia effusa.</title>
        <authorList>
            <person name="Young C.A."/>
            <person name="Cox M.P."/>
            <person name="Ganley A.R.D."/>
            <person name="David W.J."/>
        </authorList>
    </citation>
    <scope>NUCLEOTIDE SEQUENCE [LARGE SCALE GENOMIC DNA]</scope>
    <source>
        <strain evidence="4">albino</strain>
    </source>
</reference>
<evidence type="ECO:0000256" key="1">
    <source>
        <dbReference type="SAM" id="MobiDB-lite"/>
    </source>
</evidence>
<sequence length="625" mass="68504">MAIQDISPWARVSAYGLVLFSKPRQSPLANLVAITRRPVIRRLILVALLPILFFLRIYARLARRLRKRSPISTESIDEKKFSDITELQTILERLGNGPARTTGSKAHEEFISWIEDELKGIPGLEVRRDAYEILRWQTKEGKSLHDAGKLVIDCPEKSKEELPIIGAVPFSLPTQGQRGELVYFPPEATITRENAKGKIVMIDLPAHAIPYSMLFLPSYSTTPDLNEDLMSTWDRPGQADEPLMNALVAAGKAGAAGMIIMFDVDRSQLESYFEPHQGVHYRLPAVFVGIDEALKLKELARSKASATVSIEAEVGAAMTRNVIATLPGQIEERVIFQTHTDGNTFVQENGAAAILPLARYFAKQPLSKRRRTIEFAFNTAHLHISREGTARHATQLDSSFDDQTLALIIPAEHLGTREIEPVPRENGSPGRSLRFSGRGEMMLWSTGPMPAVVDAVEAAVKRRKLDRIVVTRGTAMPDTSSVPTYKSFGGIGTSFYTSPAASSQYGCASSSQTRGFHANPRYQYATKDAQDKDSLKPRSTEYSKSGSDDTAAHNDAAFDPKQTKPETEEKNMGGSSNPTEGNPLSVSPGNPQVSKARDPQEGGAQNATGENRKRTSGAGNPTKHG</sequence>